<feature type="binding site" evidence="12">
    <location>
        <position position="328"/>
    </location>
    <ligand>
        <name>UDP-N-acetyl-alpha-D-glucosamine</name>
        <dbReference type="ChEBI" id="CHEBI:57705"/>
    </ligand>
</feature>
<dbReference type="EC" id="2.5.1.7" evidence="12"/>
<dbReference type="HAMAP" id="MF_00111">
    <property type="entry name" value="MurA"/>
    <property type="match status" value="1"/>
</dbReference>
<evidence type="ECO:0000256" key="9">
    <source>
        <dbReference type="ARBA" id="ARBA00023316"/>
    </source>
</evidence>
<evidence type="ECO:0000259" key="13">
    <source>
        <dbReference type="Pfam" id="PF00275"/>
    </source>
</evidence>
<dbReference type="Gene3D" id="3.65.10.10">
    <property type="entry name" value="Enolpyruvate transferase domain"/>
    <property type="match status" value="2"/>
</dbReference>
<dbReference type="GO" id="GO:0005737">
    <property type="term" value="C:cytoplasm"/>
    <property type="evidence" value="ECO:0007669"/>
    <property type="project" value="UniProtKB-SubCell"/>
</dbReference>
<dbReference type="InterPro" id="IPR005750">
    <property type="entry name" value="UDP_GlcNAc_COvinyl_MurA"/>
</dbReference>
<reference evidence="14" key="1">
    <citation type="journal article" date="2022" name="Cell Host Microbe">
        <title>Colonization of the live biotherapeutic product VE303 and modulation of the microbiota and metabolites in healthy volunteers.</title>
        <authorList>
            <person name="Dsouza M."/>
            <person name="Menon R."/>
            <person name="Crossette E."/>
            <person name="Bhattarai S.K."/>
            <person name="Schneider J."/>
            <person name="Kim Y.G."/>
            <person name="Reddy S."/>
            <person name="Caballero S."/>
            <person name="Felix C."/>
            <person name="Cornacchione L."/>
            <person name="Hendrickson J."/>
            <person name="Watson A.R."/>
            <person name="Minot S.S."/>
            <person name="Greenfield N."/>
            <person name="Schopf L."/>
            <person name="Szabady R."/>
            <person name="Patarroyo J."/>
            <person name="Smith W."/>
            <person name="Harrison P."/>
            <person name="Kuijper E.J."/>
            <person name="Kelly C.P."/>
            <person name="Olle B."/>
            <person name="Bobilev D."/>
            <person name="Silber J.L."/>
            <person name="Bucci V."/>
            <person name="Roberts B."/>
            <person name="Faith J."/>
            <person name="Norman J.M."/>
        </authorList>
    </citation>
    <scope>NUCLEOTIDE SEQUENCE</scope>
    <source>
        <strain evidence="14">VE303-04</strain>
    </source>
</reference>
<dbReference type="InterPro" id="IPR013792">
    <property type="entry name" value="RNA3'P_cycl/enolpyr_Trfase_a/b"/>
</dbReference>
<comment type="caution">
    <text evidence="12">Lacks conserved residue(s) required for the propagation of feature annotation.</text>
</comment>
<keyword evidence="5 12" id="KW-0808">Transferase</keyword>
<feature type="binding site" evidence="12">
    <location>
        <begin position="121"/>
        <end position="125"/>
    </location>
    <ligand>
        <name>UDP-N-acetyl-alpha-D-glucosamine</name>
        <dbReference type="ChEBI" id="CHEBI:57705"/>
    </ligand>
</feature>
<evidence type="ECO:0000256" key="5">
    <source>
        <dbReference type="ARBA" id="ARBA00022679"/>
    </source>
</evidence>
<evidence type="ECO:0000256" key="11">
    <source>
        <dbReference type="ARBA" id="ARBA00047527"/>
    </source>
</evidence>
<dbReference type="EMBL" id="JAINVB010000001">
    <property type="protein sequence ID" value="MCK0085499.1"/>
    <property type="molecule type" value="Genomic_DNA"/>
</dbReference>
<sequence length="418" mass="44208">MSAIEVRGLCPIKGEITVQGSKNAVLPMMAGAVLNNGITVINNVPRIQDVFCMMGILDSLGCSCVLDGHSLTIDAAGLSRFSIPKAEMEKMRSSIMLLGALLGRCKEAEVYYPGGCMIGKRPIDLHLMALEKMGARIREGQGDEPLRASVPRLRGTVVDFPFPSVGATENAIFAAVAASGKTVLNGCAKEPEIVELCRFMNNMGASVRGVGGDVLVIEGGLPLHDSEFTVGGDRIAGGTYLLAAAGAGGEILLTGTGSQGLKTVTSVLKQMGAAVFEEEELIYLKAAGRLSAASIKTGPYPGFPTDLQSVMMAVMSRARGISTIEEKIFESRFKTANELQKLGAEIVIEEDIAKIQGRPLLKGCEVNAWDLRGGAALVAAGLMAEGTTIIQSCEYIMRGYEDICRDLSGMGACIRYME</sequence>
<organism evidence="14 16">
    <name type="scientific">Clostridium symbiosum</name>
    <name type="common">Bacteroides symbiosus</name>
    <dbReference type="NCBI Taxonomy" id="1512"/>
    <lineage>
        <taxon>Bacteria</taxon>
        <taxon>Bacillati</taxon>
        <taxon>Bacillota</taxon>
        <taxon>Clostridia</taxon>
        <taxon>Lachnospirales</taxon>
        <taxon>Lachnospiraceae</taxon>
        <taxon>Otoolea</taxon>
    </lineage>
</organism>
<evidence type="ECO:0000313" key="16">
    <source>
        <dbReference type="Proteomes" id="UP001203136"/>
    </source>
</evidence>
<evidence type="ECO:0000256" key="1">
    <source>
        <dbReference type="ARBA" id="ARBA00004496"/>
    </source>
</evidence>
<dbReference type="InterPro" id="IPR050068">
    <property type="entry name" value="MurA_subfamily"/>
</dbReference>
<comment type="function">
    <text evidence="12">Cell wall formation. Adds enolpyruvyl to UDP-N-acetylglucosamine.</text>
</comment>
<feature type="binding site" evidence="12">
    <location>
        <position position="92"/>
    </location>
    <ligand>
        <name>UDP-N-acetyl-alpha-D-glucosamine</name>
        <dbReference type="ChEBI" id="CHEBI:57705"/>
    </ligand>
</feature>
<keyword evidence="6 12" id="KW-0133">Cell shape</keyword>
<evidence type="ECO:0000256" key="6">
    <source>
        <dbReference type="ARBA" id="ARBA00022960"/>
    </source>
</evidence>
<comment type="catalytic activity">
    <reaction evidence="11 12">
        <text>phosphoenolpyruvate + UDP-N-acetyl-alpha-D-glucosamine = UDP-N-acetyl-3-O-(1-carboxyvinyl)-alpha-D-glucosamine + phosphate</text>
        <dbReference type="Rhea" id="RHEA:18681"/>
        <dbReference type="ChEBI" id="CHEBI:43474"/>
        <dbReference type="ChEBI" id="CHEBI:57705"/>
        <dbReference type="ChEBI" id="CHEBI:58702"/>
        <dbReference type="ChEBI" id="CHEBI:68483"/>
        <dbReference type="EC" id="2.5.1.7"/>
    </reaction>
</comment>
<feature type="modified residue" description="2-(S-cysteinyl)pyruvic acid O-phosphothioketal" evidence="12">
    <location>
        <position position="116"/>
    </location>
</feature>
<keyword evidence="7 12" id="KW-0573">Peptidoglycan synthesis</keyword>
<dbReference type="RefSeq" id="WP_003503624.1">
    <property type="nucleotide sequence ID" value="NZ_CABHNX010000168.1"/>
</dbReference>
<evidence type="ECO:0000313" key="14">
    <source>
        <dbReference type="EMBL" id="MCK0085499.1"/>
    </source>
</evidence>
<evidence type="ECO:0000256" key="4">
    <source>
        <dbReference type="ARBA" id="ARBA00022618"/>
    </source>
</evidence>
<dbReference type="InterPro" id="IPR036968">
    <property type="entry name" value="Enolpyruvate_Tfrase_sf"/>
</dbReference>
<dbReference type="GO" id="GO:0008360">
    <property type="term" value="P:regulation of cell shape"/>
    <property type="evidence" value="ECO:0007669"/>
    <property type="project" value="UniProtKB-KW"/>
</dbReference>
<dbReference type="PANTHER" id="PTHR43783:SF1">
    <property type="entry name" value="UDP-N-ACETYLGLUCOSAMINE 1-CARBOXYVINYLTRANSFERASE"/>
    <property type="match status" value="1"/>
</dbReference>
<dbReference type="GO" id="GO:0009252">
    <property type="term" value="P:peptidoglycan biosynthetic process"/>
    <property type="evidence" value="ECO:0007669"/>
    <property type="project" value="UniProtKB-UniRule"/>
</dbReference>
<feature type="binding site" evidence="12">
    <location>
        <position position="306"/>
    </location>
    <ligand>
        <name>UDP-N-acetyl-alpha-D-glucosamine</name>
        <dbReference type="ChEBI" id="CHEBI:57705"/>
    </ligand>
</feature>
<dbReference type="Proteomes" id="UP001300871">
    <property type="component" value="Unassembled WGS sequence"/>
</dbReference>
<accession>A0AAW5F1U2</accession>
<feature type="active site" description="Proton donor" evidence="12">
    <location>
        <position position="116"/>
    </location>
</feature>
<keyword evidence="4 12" id="KW-0132">Cell division</keyword>
<comment type="caution">
    <text evidence="14">The sequence shown here is derived from an EMBL/GenBank/DDBJ whole genome shotgun (WGS) entry which is preliminary data.</text>
</comment>
<dbReference type="CDD" id="cd01555">
    <property type="entry name" value="UdpNAET"/>
    <property type="match status" value="1"/>
</dbReference>
<dbReference type="GeneID" id="57971317"/>
<evidence type="ECO:0000256" key="10">
    <source>
        <dbReference type="ARBA" id="ARBA00038367"/>
    </source>
</evidence>
<keyword evidence="9 12" id="KW-0961">Cell wall biogenesis/degradation</keyword>
<evidence type="ECO:0000256" key="7">
    <source>
        <dbReference type="ARBA" id="ARBA00022984"/>
    </source>
</evidence>
<dbReference type="InterPro" id="IPR001986">
    <property type="entry name" value="Enolpyruvate_Tfrase_dom"/>
</dbReference>
<dbReference type="PANTHER" id="PTHR43783">
    <property type="entry name" value="UDP-N-ACETYLGLUCOSAMINE 1-CARBOXYVINYLTRANSFERASE"/>
    <property type="match status" value="1"/>
</dbReference>
<keyword evidence="3 12" id="KW-0963">Cytoplasm</keyword>
<proteinExistence type="inferred from homology"/>
<dbReference type="NCBIfam" id="NF006873">
    <property type="entry name" value="PRK09369.1"/>
    <property type="match status" value="1"/>
</dbReference>
<evidence type="ECO:0000256" key="3">
    <source>
        <dbReference type="ARBA" id="ARBA00022490"/>
    </source>
</evidence>
<gene>
    <name evidence="12 14" type="primary">murA</name>
    <name evidence="14" type="ORF">K5I21_06355</name>
    <name evidence="15" type="ORF">PM006_12640</name>
</gene>
<comment type="subcellular location">
    <subcellularLocation>
        <location evidence="1 12">Cytoplasm</location>
    </subcellularLocation>
</comment>
<evidence type="ECO:0000256" key="8">
    <source>
        <dbReference type="ARBA" id="ARBA00023306"/>
    </source>
</evidence>
<dbReference type="GO" id="GO:0071555">
    <property type="term" value="P:cell wall organization"/>
    <property type="evidence" value="ECO:0007669"/>
    <property type="project" value="UniProtKB-KW"/>
</dbReference>
<dbReference type="Pfam" id="PF00275">
    <property type="entry name" value="EPSP_synthase"/>
    <property type="match status" value="1"/>
</dbReference>
<feature type="domain" description="Enolpyruvate transferase" evidence="13">
    <location>
        <begin position="10"/>
        <end position="406"/>
    </location>
</feature>
<evidence type="ECO:0000256" key="2">
    <source>
        <dbReference type="ARBA" id="ARBA00004752"/>
    </source>
</evidence>
<evidence type="ECO:0000313" key="15">
    <source>
        <dbReference type="EMBL" id="MDB2001049.1"/>
    </source>
</evidence>
<feature type="binding site" evidence="12">
    <location>
        <begin position="22"/>
        <end position="23"/>
    </location>
    <ligand>
        <name>phosphoenolpyruvate</name>
        <dbReference type="ChEBI" id="CHEBI:58702"/>
    </ligand>
</feature>
<name>A0AAW5F1U2_CLOSY</name>
<reference evidence="15" key="2">
    <citation type="submission" date="2023-01" db="EMBL/GenBank/DDBJ databases">
        <title>Human gut microbiome strain richness.</title>
        <authorList>
            <person name="Chen-Liaw A."/>
        </authorList>
    </citation>
    <scope>NUCLEOTIDE SEQUENCE</scope>
    <source>
        <strain evidence="15">B1_m1001713B170214d0_201011</strain>
    </source>
</reference>
<dbReference type="NCBIfam" id="TIGR01072">
    <property type="entry name" value="murA"/>
    <property type="match status" value="1"/>
</dbReference>
<dbReference type="AlphaFoldDB" id="A0AAW5F1U2"/>
<dbReference type="EMBL" id="JAQLGM010000030">
    <property type="protein sequence ID" value="MDB2001049.1"/>
    <property type="molecule type" value="Genomic_DNA"/>
</dbReference>
<dbReference type="GO" id="GO:0019277">
    <property type="term" value="P:UDP-N-acetylgalactosamine biosynthetic process"/>
    <property type="evidence" value="ECO:0007669"/>
    <property type="project" value="InterPro"/>
</dbReference>
<evidence type="ECO:0000256" key="12">
    <source>
        <dbReference type="HAMAP-Rule" id="MF_00111"/>
    </source>
</evidence>
<dbReference type="GO" id="GO:0051301">
    <property type="term" value="P:cell division"/>
    <property type="evidence" value="ECO:0007669"/>
    <property type="project" value="UniProtKB-KW"/>
</dbReference>
<dbReference type="SUPFAM" id="SSF55205">
    <property type="entry name" value="EPT/RTPC-like"/>
    <property type="match status" value="1"/>
</dbReference>
<comment type="pathway">
    <text evidence="2 12">Cell wall biogenesis; peptidoglycan biosynthesis.</text>
</comment>
<keyword evidence="8 12" id="KW-0131">Cell cycle</keyword>
<keyword evidence="12" id="KW-0670">Pyruvate</keyword>
<comment type="similarity">
    <text evidence="10 12">Belongs to the EPSP synthase family. MurA subfamily.</text>
</comment>
<dbReference type="GO" id="GO:0008760">
    <property type="term" value="F:UDP-N-acetylglucosamine 1-carboxyvinyltransferase activity"/>
    <property type="evidence" value="ECO:0007669"/>
    <property type="project" value="UniProtKB-UniRule"/>
</dbReference>
<dbReference type="Proteomes" id="UP001203136">
    <property type="component" value="Unassembled WGS sequence"/>
</dbReference>
<protein>
    <recommendedName>
        <fullName evidence="12">UDP-N-acetylglucosamine 1-carboxyvinyltransferase</fullName>
        <ecNumber evidence="12">2.5.1.7</ecNumber>
    </recommendedName>
    <alternativeName>
        <fullName evidence="12">Enoylpyruvate transferase</fullName>
    </alternativeName>
    <alternativeName>
        <fullName evidence="12">UDP-N-acetylglucosamine enolpyruvyl transferase</fullName>
        <shortName evidence="12">EPT</shortName>
    </alternativeName>
</protein>